<sequence length="416" mass="45258">MADDSNDPPKLTEEEENAGRDDSIDRVINAASGIAATFTNIVTCLKVLRLENSMNRSRASGIDHADDQDPAIANGANAAESVGGSEASRVKASVHGAKDPATNIPTDRPASATNSESSFVTAASRQTEQQPVISPATSSIDVRDVSKSGQPSSESTQSPNAARELEAYRSASSDCINDVAMFLRVEWRAARSDDRKRLLHLLAKMTSVAYYAIGMSWVANGEATNDLLKEIGSWEGLPGRHGNENKLDSSSAISSASYILRMTGWLPGFWPGTEGSEQVRVALRSYARLIVISHSFLDMAWDDGGKTEDLLSEIVTWKSRVEKRTSEHDATQLKREEARNTVVSDQKARAAAAEMAEETRKATAAKAEEERDAAAAEKLAEEDATVLAAEEKEKKIKRKKAEKRKRYKNNRSQAMV</sequence>
<proteinExistence type="predicted"/>
<dbReference type="Proteomes" id="UP000215127">
    <property type="component" value="Chromosome 1"/>
</dbReference>
<name>A0A1X7RGW0_ZYMT9</name>
<evidence type="ECO:0000313" key="2">
    <source>
        <dbReference type="EMBL" id="SMQ46643.1"/>
    </source>
</evidence>
<dbReference type="EMBL" id="LT853692">
    <property type="protein sequence ID" value="SMQ46643.1"/>
    <property type="molecule type" value="Genomic_DNA"/>
</dbReference>
<feature type="compositionally biased region" description="Basic residues" evidence="1">
    <location>
        <begin position="395"/>
        <end position="409"/>
    </location>
</feature>
<feature type="compositionally biased region" description="Polar residues" evidence="1">
    <location>
        <begin position="111"/>
        <end position="140"/>
    </location>
</feature>
<dbReference type="AlphaFoldDB" id="A0A1X7RGW0"/>
<feature type="compositionally biased region" description="Basic and acidic residues" evidence="1">
    <location>
        <begin position="323"/>
        <end position="339"/>
    </location>
</feature>
<evidence type="ECO:0000313" key="3">
    <source>
        <dbReference type="Proteomes" id="UP000215127"/>
    </source>
</evidence>
<accession>A0A1X7RGW0</accession>
<keyword evidence="3" id="KW-1185">Reference proteome</keyword>
<evidence type="ECO:0000256" key="1">
    <source>
        <dbReference type="SAM" id="MobiDB-lite"/>
    </source>
</evidence>
<feature type="region of interest" description="Disordered" evidence="1">
    <location>
        <begin position="1"/>
        <end position="24"/>
    </location>
</feature>
<reference evidence="2 3" key="1">
    <citation type="submission" date="2016-06" db="EMBL/GenBank/DDBJ databases">
        <authorList>
            <person name="Kjaerup R.B."/>
            <person name="Dalgaard T.S."/>
            <person name="Juul-Madsen H.R."/>
        </authorList>
    </citation>
    <scope>NUCLEOTIDE SEQUENCE [LARGE SCALE GENOMIC DNA]</scope>
</reference>
<feature type="compositionally biased region" description="Polar residues" evidence="1">
    <location>
        <begin position="147"/>
        <end position="160"/>
    </location>
</feature>
<feature type="region of interest" description="Disordered" evidence="1">
    <location>
        <begin position="323"/>
        <end position="382"/>
    </location>
</feature>
<feature type="region of interest" description="Disordered" evidence="1">
    <location>
        <begin position="78"/>
        <end position="165"/>
    </location>
</feature>
<feature type="region of interest" description="Disordered" evidence="1">
    <location>
        <begin position="395"/>
        <end position="416"/>
    </location>
</feature>
<protein>
    <submittedName>
        <fullName evidence="2">Uncharacterized protein</fullName>
    </submittedName>
</protein>
<organism evidence="2 3">
    <name type="scientific">Zymoseptoria tritici (strain ST99CH_3D7)</name>
    <dbReference type="NCBI Taxonomy" id="1276538"/>
    <lineage>
        <taxon>Eukaryota</taxon>
        <taxon>Fungi</taxon>
        <taxon>Dikarya</taxon>
        <taxon>Ascomycota</taxon>
        <taxon>Pezizomycotina</taxon>
        <taxon>Dothideomycetes</taxon>
        <taxon>Dothideomycetidae</taxon>
        <taxon>Mycosphaerellales</taxon>
        <taxon>Mycosphaerellaceae</taxon>
        <taxon>Zymoseptoria</taxon>
    </lineage>
</organism>
<feature type="compositionally biased region" description="Basic and acidic residues" evidence="1">
    <location>
        <begin position="357"/>
        <end position="381"/>
    </location>
</feature>
<gene>
    <name evidence="2" type="ORF">ZT3D7_G1789</name>
</gene>